<evidence type="ECO:0000256" key="1">
    <source>
        <dbReference type="PROSITE-ProRule" id="PRU00175"/>
    </source>
</evidence>
<comment type="caution">
    <text evidence="4">The sequence shown here is derived from an EMBL/GenBank/DDBJ whole genome shotgun (WGS) entry which is preliminary data.</text>
</comment>
<keyword evidence="5" id="KW-1185">Reference proteome</keyword>
<feature type="domain" description="RING-type" evidence="3">
    <location>
        <begin position="622"/>
        <end position="659"/>
    </location>
</feature>
<feature type="region of interest" description="Disordered" evidence="2">
    <location>
        <begin position="685"/>
        <end position="711"/>
    </location>
</feature>
<keyword evidence="1" id="KW-0862">Zinc</keyword>
<dbReference type="PROSITE" id="PS50089">
    <property type="entry name" value="ZF_RING_2"/>
    <property type="match status" value="1"/>
</dbReference>
<dbReference type="GO" id="GO:0008270">
    <property type="term" value="F:zinc ion binding"/>
    <property type="evidence" value="ECO:0007669"/>
    <property type="project" value="UniProtKB-KW"/>
</dbReference>
<proteinExistence type="predicted"/>
<keyword evidence="1" id="KW-0479">Metal-binding</keyword>
<protein>
    <recommendedName>
        <fullName evidence="3">RING-type domain-containing protein</fullName>
    </recommendedName>
</protein>
<feature type="compositionally biased region" description="Acidic residues" evidence="2">
    <location>
        <begin position="687"/>
        <end position="708"/>
    </location>
</feature>
<gene>
    <name evidence="4" type="ORF">C2G38_2149885</name>
</gene>
<sequence length="731" mass="84771">MSNNKRAKYSNFQKTRDKMPKSKINHGPCSIYNCNKSSNDFRCLSNLAIRKASAKGNLRLYPYLQPGYQICSPHYTAIVENQLPEPTSAPAQAFIPTTLPVKPSIGDQIKQMTSVLYTKRHDNVILDPNEFDKMLKETDPNLTNFFADMCAILIPRDRSPYNKKEDRKKIVAILYLMAGIRNQHVNNFKLELALYLAESGITCDAINALSSAGVSVTHQTVYNYKKKIADEHPIRVKKYFDENKNNLCIYNLDDYHNIHENRRPDCTSLSSAVHLATCVAKSVEKSDPVPIIFNNKIEQLSIHFYDNAIEERKEERKMKGAMLVGVKEQQLHSMQDFLNALNIVFDYNKEIGHLDGNVAPIVADWPGQRYIRQAFTHFHKKNENSIPKEIVSVVPLLGPLHVALNTKEQVIMELLDNIVPVSLDIYALLFRSGSFDNYVETIFRIWTFALRWHRKNYNKAPLAFLSDLFYWEKIEHPMRKAIKKNLVQFNDYWVENMHSRIRATTSPKDAADNIQKQAYLLDFHKYSAFREMFSTTKHYPYSPRDLKFLTTKTCIFLISQFQEIYRKNEETNLVSSKIPSPLKRRKKKELPTSYNLPTLGEIDITSMPTGYSTLFPPLFNNCDHCYKILNINDQTIILICGHGFHLECYNSMEKKCRHCLNYYKKGIWKNVNAFLNGLNSEKNFDKDLDDDAQEDTEEDNNNSEETEIDQLNRQESLELDLLNRISEINSW</sequence>
<dbReference type="Proteomes" id="UP000266673">
    <property type="component" value="Unassembled WGS sequence"/>
</dbReference>
<dbReference type="InterPro" id="IPR001841">
    <property type="entry name" value="Znf_RING"/>
</dbReference>
<evidence type="ECO:0000313" key="5">
    <source>
        <dbReference type="Proteomes" id="UP000266673"/>
    </source>
</evidence>
<dbReference type="EMBL" id="QKWP01002623">
    <property type="protein sequence ID" value="RIB02682.1"/>
    <property type="molecule type" value="Genomic_DNA"/>
</dbReference>
<name>A0A397TXA6_9GLOM</name>
<feature type="region of interest" description="Disordered" evidence="2">
    <location>
        <begin position="1"/>
        <end position="22"/>
    </location>
</feature>
<dbReference type="SUPFAM" id="SSF57850">
    <property type="entry name" value="RING/U-box"/>
    <property type="match status" value="1"/>
</dbReference>
<accession>A0A397TXA6</accession>
<evidence type="ECO:0000259" key="3">
    <source>
        <dbReference type="PROSITE" id="PS50089"/>
    </source>
</evidence>
<organism evidence="4 5">
    <name type="scientific">Gigaspora rosea</name>
    <dbReference type="NCBI Taxonomy" id="44941"/>
    <lineage>
        <taxon>Eukaryota</taxon>
        <taxon>Fungi</taxon>
        <taxon>Fungi incertae sedis</taxon>
        <taxon>Mucoromycota</taxon>
        <taxon>Glomeromycotina</taxon>
        <taxon>Glomeromycetes</taxon>
        <taxon>Diversisporales</taxon>
        <taxon>Gigasporaceae</taxon>
        <taxon>Gigaspora</taxon>
    </lineage>
</organism>
<evidence type="ECO:0000313" key="4">
    <source>
        <dbReference type="EMBL" id="RIB02682.1"/>
    </source>
</evidence>
<evidence type="ECO:0000256" key="2">
    <source>
        <dbReference type="SAM" id="MobiDB-lite"/>
    </source>
</evidence>
<keyword evidence="1" id="KW-0863">Zinc-finger</keyword>
<reference evidence="4 5" key="1">
    <citation type="submission" date="2018-06" db="EMBL/GenBank/DDBJ databases">
        <title>Comparative genomics reveals the genomic features of Rhizophagus irregularis, R. cerebriforme, R. diaphanum and Gigaspora rosea, and their symbiotic lifestyle signature.</title>
        <authorList>
            <person name="Morin E."/>
            <person name="San Clemente H."/>
            <person name="Chen E.C.H."/>
            <person name="De La Providencia I."/>
            <person name="Hainaut M."/>
            <person name="Kuo A."/>
            <person name="Kohler A."/>
            <person name="Murat C."/>
            <person name="Tang N."/>
            <person name="Roy S."/>
            <person name="Loubradou J."/>
            <person name="Henrissat B."/>
            <person name="Grigoriev I.V."/>
            <person name="Corradi N."/>
            <person name="Roux C."/>
            <person name="Martin F.M."/>
        </authorList>
    </citation>
    <scope>NUCLEOTIDE SEQUENCE [LARGE SCALE GENOMIC DNA]</scope>
    <source>
        <strain evidence="4 5">DAOM 194757</strain>
    </source>
</reference>
<dbReference type="AlphaFoldDB" id="A0A397TXA6"/>